<sequence>MKKNAIFLLCILCLPTIGQSASDIIFYCETDDNNTISVIEKGEKLELQINNESYISNETSKKIKESYIQDMQRDPSYNMIEFHSDNNRFVVGTSKDIATQVEPNGKLITFFENTNNSPIYSCIFGEDINNFDEWKNESK</sequence>
<evidence type="ECO:0000313" key="2">
    <source>
        <dbReference type="EMBL" id="PHM62651.1"/>
    </source>
</evidence>
<dbReference type="EMBL" id="NJAK01000001">
    <property type="protein sequence ID" value="PHM62651.1"/>
    <property type="molecule type" value="Genomic_DNA"/>
</dbReference>
<reference evidence="2 3" key="1">
    <citation type="journal article" date="2017" name="Nat. Microbiol.">
        <title>Natural product diversity associated with the nematode symbionts Photorhabdus and Xenorhabdus.</title>
        <authorList>
            <person name="Tobias N.J."/>
            <person name="Wolff H."/>
            <person name="Djahanschiri B."/>
            <person name="Grundmann F."/>
            <person name="Kronenwerth M."/>
            <person name="Shi Y.M."/>
            <person name="Simonyi S."/>
            <person name="Grun P."/>
            <person name="Shapiro-Ilan D."/>
            <person name="Pidot S.J."/>
            <person name="Stinear T.P."/>
            <person name="Ebersberger I."/>
            <person name="Bode H.B."/>
        </authorList>
    </citation>
    <scope>NUCLEOTIDE SEQUENCE [LARGE SCALE GENOMIC DNA]</scope>
    <source>
        <strain evidence="2 3">DSM 22670</strain>
    </source>
</reference>
<feature type="chain" id="PRO_5012564821" evidence="1">
    <location>
        <begin position="21"/>
        <end position="139"/>
    </location>
</feature>
<evidence type="ECO:0000256" key="1">
    <source>
        <dbReference type="SAM" id="SignalP"/>
    </source>
</evidence>
<feature type="signal peptide" evidence="1">
    <location>
        <begin position="1"/>
        <end position="20"/>
    </location>
</feature>
<dbReference type="AlphaFoldDB" id="A0A2D0KGU6"/>
<protein>
    <submittedName>
        <fullName evidence="2">Uncharacterized protein</fullName>
    </submittedName>
</protein>
<accession>A0A2D0KGU6</accession>
<keyword evidence="3" id="KW-1185">Reference proteome</keyword>
<name>A0A2D0KGU6_9GAMM</name>
<dbReference type="Proteomes" id="UP000222168">
    <property type="component" value="Unassembled WGS sequence"/>
</dbReference>
<keyword evidence="1" id="KW-0732">Signal</keyword>
<gene>
    <name evidence="2" type="ORF">Xish_01861</name>
</gene>
<proteinExistence type="predicted"/>
<evidence type="ECO:0000313" key="3">
    <source>
        <dbReference type="Proteomes" id="UP000222168"/>
    </source>
</evidence>
<dbReference type="RefSeq" id="WP_099117605.1">
    <property type="nucleotide sequence ID" value="NZ_NJAK01000001.1"/>
</dbReference>
<organism evidence="2 3">
    <name type="scientific">Xenorhabdus ishibashii</name>
    <dbReference type="NCBI Taxonomy" id="1034471"/>
    <lineage>
        <taxon>Bacteria</taxon>
        <taxon>Pseudomonadati</taxon>
        <taxon>Pseudomonadota</taxon>
        <taxon>Gammaproteobacteria</taxon>
        <taxon>Enterobacterales</taxon>
        <taxon>Morganellaceae</taxon>
        <taxon>Xenorhabdus</taxon>
    </lineage>
</organism>
<comment type="caution">
    <text evidence="2">The sequence shown here is derived from an EMBL/GenBank/DDBJ whole genome shotgun (WGS) entry which is preliminary data.</text>
</comment>